<evidence type="ECO:0000256" key="10">
    <source>
        <dbReference type="ARBA" id="ARBA00022989"/>
    </source>
</evidence>
<feature type="transmembrane region" description="Helical" evidence="16">
    <location>
        <begin position="81"/>
        <end position="101"/>
    </location>
</feature>
<evidence type="ECO:0000256" key="16">
    <source>
        <dbReference type="SAM" id="Phobius"/>
    </source>
</evidence>
<evidence type="ECO:0000256" key="9">
    <source>
        <dbReference type="ARBA" id="ARBA00022982"/>
    </source>
</evidence>
<dbReference type="AlphaFoldDB" id="A0A343ISN7"/>
<evidence type="ECO:0000256" key="7">
    <source>
        <dbReference type="ARBA" id="ARBA00022692"/>
    </source>
</evidence>
<evidence type="ECO:0000256" key="5">
    <source>
        <dbReference type="ARBA" id="ARBA00022448"/>
    </source>
</evidence>
<keyword evidence="10 16" id="KW-1133">Transmembrane helix</keyword>
<name>A0A343ISN7_9NEOP</name>
<keyword evidence="5" id="KW-0813">Transport</keyword>
<proteinExistence type="inferred from homology"/>
<keyword evidence="8" id="KW-1278">Translocase</keyword>
<evidence type="ECO:0000256" key="13">
    <source>
        <dbReference type="ARBA" id="ARBA00023136"/>
    </source>
</evidence>
<keyword evidence="9" id="KW-0249">Electron transport</keyword>
<organism evidence="17">
    <name type="scientific">Parankylopteryx sp. YJ-2017</name>
    <dbReference type="NCBI Taxonomy" id="2025299"/>
    <lineage>
        <taxon>Eukaryota</taxon>
        <taxon>Metazoa</taxon>
        <taxon>Ecdysozoa</taxon>
        <taxon>Arthropoda</taxon>
        <taxon>Hexapoda</taxon>
        <taxon>Insecta</taxon>
        <taxon>Pterygota</taxon>
        <taxon>Neoptera</taxon>
        <taxon>Endopterygota</taxon>
        <taxon>Neuroptera</taxon>
        <taxon>Hemerobiiformia</taxon>
        <taxon>Chrysopidae</taxon>
        <taxon>Chrysopinae</taxon>
        <taxon>Parankylopteryx</taxon>
    </lineage>
</organism>
<evidence type="ECO:0000256" key="14">
    <source>
        <dbReference type="ARBA" id="ARBA00031019"/>
    </source>
</evidence>
<keyword evidence="7 16" id="KW-0812">Transmembrane</keyword>
<comment type="catalytic activity">
    <reaction evidence="15">
        <text>a ubiquinone + NADH + 5 H(+)(in) = a ubiquinol + NAD(+) + 4 H(+)(out)</text>
        <dbReference type="Rhea" id="RHEA:29091"/>
        <dbReference type="Rhea" id="RHEA-COMP:9565"/>
        <dbReference type="Rhea" id="RHEA-COMP:9566"/>
        <dbReference type="ChEBI" id="CHEBI:15378"/>
        <dbReference type="ChEBI" id="CHEBI:16389"/>
        <dbReference type="ChEBI" id="CHEBI:17976"/>
        <dbReference type="ChEBI" id="CHEBI:57540"/>
        <dbReference type="ChEBI" id="CHEBI:57945"/>
        <dbReference type="EC" id="7.1.1.2"/>
    </reaction>
</comment>
<feature type="transmembrane region" description="Helical" evidence="16">
    <location>
        <begin position="51"/>
        <end position="69"/>
    </location>
</feature>
<comment type="similarity">
    <text evidence="2">Belongs to the complex I subunit 6 family.</text>
</comment>
<keyword evidence="11" id="KW-0520">NAD</keyword>
<geneLocation type="mitochondrion" evidence="17"/>
<dbReference type="InterPro" id="IPR050269">
    <property type="entry name" value="ComplexI_Subunit6"/>
</dbReference>
<accession>A0A343ISN7</accession>
<evidence type="ECO:0000313" key="17">
    <source>
        <dbReference type="EMBL" id="AST10267.1"/>
    </source>
</evidence>
<feature type="transmembrane region" description="Helical" evidence="16">
    <location>
        <begin position="139"/>
        <end position="158"/>
    </location>
</feature>
<evidence type="ECO:0000256" key="12">
    <source>
        <dbReference type="ARBA" id="ARBA00023128"/>
    </source>
</evidence>
<dbReference type="EC" id="7.1.1.2" evidence="3"/>
<sequence>MYQFLTLMCSFLTINFIMTNHPLAMGLNLLMMTIMISMLCSFMTYSYWFSYILFLIMMGGMLILFLYVTSLASNELFKFNWLYLIMMLMFLMILMSMVYYMDNFFWFISNIETMNLNFYTNLENENNLIKLYNNPTMNMTLLMINYLFLTLIIVVKLTNINHGPLRQYN</sequence>
<gene>
    <name evidence="17" type="primary">ND6</name>
</gene>
<evidence type="ECO:0000256" key="1">
    <source>
        <dbReference type="ARBA" id="ARBA00004225"/>
    </source>
</evidence>
<evidence type="ECO:0000256" key="11">
    <source>
        <dbReference type="ARBA" id="ARBA00023027"/>
    </source>
</evidence>
<dbReference type="PANTHER" id="PTHR11435">
    <property type="entry name" value="NADH UBIQUINONE OXIDOREDUCTASE SUBUNIT ND6"/>
    <property type="match status" value="1"/>
</dbReference>
<keyword evidence="12 17" id="KW-0496">Mitochondrion</keyword>
<evidence type="ECO:0000256" key="6">
    <source>
        <dbReference type="ARBA" id="ARBA00022660"/>
    </source>
</evidence>
<dbReference type="EMBL" id="KY587202">
    <property type="protein sequence ID" value="AST10267.1"/>
    <property type="molecule type" value="Genomic_DNA"/>
</dbReference>
<evidence type="ECO:0000256" key="15">
    <source>
        <dbReference type="ARBA" id="ARBA00049551"/>
    </source>
</evidence>
<feature type="transmembrane region" description="Helical" evidence="16">
    <location>
        <begin position="21"/>
        <end position="45"/>
    </location>
</feature>
<evidence type="ECO:0000256" key="2">
    <source>
        <dbReference type="ARBA" id="ARBA00005698"/>
    </source>
</evidence>
<reference evidence="17" key="1">
    <citation type="journal article" date="2017" name="Sci. Rep.">
        <title>Phylogenetic relationships among tribes of the green lacewing subfamily Chrysopinae recovered based on mitochondrial phylogenomics.</title>
        <authorList>
            <person name="Jiang Y."/>
            <person name="Garzon-Orduna I.J."/>
            <person name="Winterton S.L."/>
            <person name="Yang F."/>
            <person name="Liu X."/>
        </authorList>
    </citation>
    <scope>NUCLEOTIDE SEQUENCE</scope>
</reference>
<keyword evidence="13 16" id="KW-0472">Membrane</keyword>
<dbReference type="GO" id="GO:0031966">
    <property type="term" value="C:mitochondrial membrane"/>
    <property type="evidence" value="ECO:0007669"/>
    <property type="project" value="UniProtKB-SubCell"/>
</dbReference>
<protein>
    <recommendedName>
        <fullName evidence="4">NADH-ubiquinone oxidoreductase chain 6</fullName>
        <ecNumber evidence="3">7.1.1.2</ecNumber>
    </recommendedName>
    <alternativeName>
        <fullName evidence="14">NADH dehydrogenase subunit 6</fullName>
    </alternativeName>
</protein>
<dbReference type="GO" id="GO:0008137">
    <property type="term" value="F:NADH dehydrogenase (ubiquinone) activity"/>
    <property type="evidence" value="ECO:0007669"/>
    <property type="project" value="UniProtKB-EC"/>
</dbReference>
<evidence type="ECO:0000256" key="8">
    <source>
        <dbReference type="ARBA" id="ARBA00022967"/>
    </source>
</evidence>
<evidence type="ECO:0000256" key="3">
    <source>
        <dbReference type="ARBA" id="ARBA00012944"/>
    </source>
</evidence>
<keyword evidence="6" id="KW-0679">Respiratory chain</keyword>
<dbReference type="PANTHER" id="PTHR11435:SF1">
    <property type="entry name" value="NADH-UBIQUINONE OXIDOREDUCTASE CHAIN 6"/>
    <property type="match status" value="1"/>
</dbReference>
<comment type="subcellular location">
    <subcellularLocation>
        <location evidence="1">Mitochondrion membrane</location>
        <topology evidence="1">Multi-pass membrane protein</topology>
    </subcellularLocation>
</comment>
<evidence type="ECO:0000256" key="4">
    <source>
        <dbReference type="ARBA" id="ARBA00021095"/>
    </source>
</evidence>